<accession>A0A9P0D1F7</accession>
<evidence type="ECO:0000313" key="1">
    <source>
        <dbReference type="EMBL" id="CAH1110303.1"/>
    </source>
</evidence>
<dbReference type="AlphaFoldDB" id="A0A9P0D1F7"/>
<name>A0A9P0D1F7_9CUCU</name>
<proteinExistence type="predicted"/>
<gene>
    <name evidence="1" type="ORF">PSYICH_LOCUS9919</name>
</gene>
<evidence type="ECO:0000313" key="2">
    <source>
        <dbReference type="Proteomes" id="UP001153636"/>
    </source>
</evidence>
<dbReference type="EMBL" id="OV651816">
    <property type="protein sequence ID" value="CAH1110303.1"/>
    <property type="molecule type" value="Genomic_DNA"/>
</dbReference>
<reference evidence="1" key="1">
    <citation type="submission" date="2022-01" db="EMBL/GenBank/DDBJ databases">
        <authorList>
            <person name="King R."/>
        </authorList>
    </citation>
    <scope>NUCLEOTIDE SEQUENCE</scope>
</reference>
<dbReference type="Proteomes" id="UP001153636">
    <property type="component" value="Chromosome 4"/>
</dbReference>
<sequence>MIMQKMDSDKEMMNIRDNKVNIMKELGKIRYGVSCKVKNIIKREESQKIELKQEVELIEVETDRKLEQNKKDFKVEVKRRIDKIEKVQDKKIKMFVGTEINDNLLKVQELVKKNIRGKS</sequence>
<protein>
    <submittedName>
        <fullName evidence="1">Uncharacterized protein</fullName>
    </submittedName>
</protein>
<organism evidence="1 2">
    <name type="scientific">Psylliodes chrysocephalus</name>
    <dbReference type="NCBI Taxonomy" id="3402493"/>
    <lineage>
        <taxon>Eukaryota</taxon>
        <taxon>Metazoa</taxon>
        <taxon>Ecdysozoa</taxon>
        <taxon>Arthropoda</taxon>
        <taxon>Hexapoda</taxon>
        <taxon>Insecta</taxon>
        <taxon>Pterygota</taxon>
        <taxon>Neoptera</taxon>
        <taxon>Endopterygota</taxon>
        <taxon>Coleoptera</taxon>
        <taxon>Polyphaga</taxon>
        <taxon>Cucujiformia</taxon>
        <taxon>Chrysomeloidea</taxon>
        <taxon>Chrysomelidae</taxon>
        <taxon>Galerucinae</taxon>
        <taxon>Alticini</taxon>
        <taxon>Psylliodes</taxon>
    </lineage>
</organism>
<keyword evidence="2" id="KW-1185">Reference proteome</keyword>